<feature type="compositionally biased region" description="Polar residues" evidence="1">
    <location>
        <begin position="113"/>
        <end position="127"/>
    </location>
</feature>
<evidence type="ECO:0000256" key="1">
    <source>
        <dbReference type="SAM" id="MobiDB-lite"/>
    </source>
</evidence>
<sequence>MPLPVEAIGMPAGPRHAPTAEAARTPPGAPEVPRAEAEGVRAASRLDAVVPKPESAEAPQLHSPAFRGAMPAAVPASAEALPKAADKAVAPAVEDRISPWRAPVEPRAEPAIQTRTAPQVPLSTPTPRQRDKPEAAVDDSPSVVQVTIGRLEVRAPEAPRQPPPKPKRAAPRLSLQDYLQRRTEGRAR</sequence>
<accession>A0ABU8VAU5</accession>
<gene>
    <name evidence="2" type="ORF">WKW77_06835</name>
</gene>
<feature type="compositionally biased region" description="Basic and acidic residues" evidence="1">
    <location>
        <begin position="179"/>
        <end position="188"/>
    </location>
</feature>
<feature type="region of interest" description="Disordered" evidence="1">
    <location>
        <begin position="1"/>
        <end position="64"/>
    </location>
</feature>
<comment type="caution">
    <text evidence="2">The sequence shown here is derived from an EMBL/GenBank/DDBJ whole genome shotgun (WGS) entry which is preliminary data.</text>
</comment>
<name>A0ABU8VAU5_9BURK</name>
<dbReference type="RefSeq" id="WP_340356086.1">
    <property type="nucleotide sequence ID" value="NZ_JBBKZU010000002.1"/>
</dbReference>
<dbReference type="Proteomes" id="UP001365846">
    <property type="component" value="Unassembled WGS sequence"/>
</dbReference>
<organism evidence="2 3">
    <name type="scientific">Variovorax ureilyticus</name>
    <dbReference type="NCBI Taxonomy" id="1836198"/>
    <lineage>
        <taxon>Bacteria</taxon>
        <taxon>Pseudomonadati</taxon>
        <taxon>Pseudomonadota</taxon>
        <taxon>Betaproteobacteria</taxon>
        <taxon>Burkholderiales</taxon>
        <taxon>Comamonadaceae</taxon>
        <taxon>Variovorax</taxon>
    </lineage>
</organism>
<feature type="region of interest" description="Disordered" evidence="1">
    <location>
        <begin position="100"/>
        <end position="188"/>
    </location>
</feature>
<evidence type="ECO:0000313" key="3">
    <source>
        <dbReference type="Proteomes" id="UP001365846"/>
    </source>
</evidence>
<evidence type="ECO:0000313" key="2">
    <source>
        <dbReference type="EMBL" id="MEJ8810777.1"/>
    </source>
</evidence>
<keyword evidence="3" id="KW-1185">Reference proteome</keyword>
<dbReference type="EMBL" id="JBBKZU010000002">
    <property type="protein sequence ID" value="MEJ8810777.1"/>
    <property type="molecule type" value="Genomic_DNA"/>
</dbReference>
<reference evidence="2 3" key="1">
    <citation type="submission" date="2024-03" db="EMBL/GenBank/DDBJ databases">
        <title>Novel species of the genus Variovorax.</title>
        <authorList>
            <person name="Liu Q."/>
            <person name="Xin Y.-H."/>
        </authorList>
    </citation>
    <scope>NUCLEOTIDE SEQUENCE [LARGE SCALE GENOMIC DNA]</scope>
    <source>
        <strain evidence="2 3">KACC 18899</strain>
    </source>
</reference>
<proteinExistence type="predicted"/>
<protein>
    <submittedName>
        <fullName evidence="2">Uncharacterized protein</fullName>
    </submittedName>
</protein>